<dbReference type="EMBL" id="NHYD01002409">
    <property type="protein sequence ID" value="PPQ86918.1"/>
    <property type="molecule type" value="Genomic_DNA"/>
</dbReference>
<organism evidence="6 7">
    <name type="scientific">Psilocybe cyanescens</name>
    <dbReference type="NCBI Taxonomy" id="93625"/>
    <lineage>
        <taxon>Eukaryota</taxon>
        <taxon>Fungi</taxon>
        <taxon>Dikarya</taxon>
        <taxon>Basidiomycota</taxon>
        <taxon>Agaricomycotina</taxon>
        <taxon>Agaricomycetes</taxon>
        <taxon>Agaricomycetidae</taxon>
        <taxon>Agaricales</taxon>
        <taxon>Agaricineae</taxon>
        <taxon>Strophariaceae</taxon>
        <taxon>Psilocybe</taxon>
    </lineage>
</organism>
<evidence type="ECO:0000313" key="7">
    <source>
        <dbReference type="Proteomes" id="UP000283269"/>
    </source>
</evidence>
<feature type="active site" description="Nucleophile" evidence="4">
    <location>
        <position position="188"/>
    </location>
</feature>
<dbReference type="InterPro" id="IPR000639">
    <property type="entry name" value="Epox_hydrolase-like"/>
</dbReference>
<dbReference type="SUPFAM" id="SSF53474">
    <property type="entry name" value="alpha/beta-Hydrolases"/>
    <property type="match status" value="1"/>
</dbReference>
<evidence type="ECO:0000256" key="2">
    <source>
        <dbReference type="ARBA" id="ARBA00022797"/>
    </source>
</evidence>
<dbReference type="GO" id="GO:0004301">
    <property type="term" value="F:epoxide hydrolase activity"/>
    <property type="evidence" value="ECO:0007669"/>
    <property type="project" value="TreeGrafter"/>
</dbReference>
<evidence type="ECO:0000259" key="5">
    <source>
        <dbReference type="Pfam" id="PF06441"/>
    </source>
</evidence>
<dbReference type="InterPro" id="IPR029058">
    <property type="entry name" value="AB_hydrolase_fold"/>
</dbReference>
<dbReference type="InterPro" id="IPR010497">
    <property type="entry name" value="Epoxide_hydro_N"/>
</dbReference>
<reference evidence="6 7" key="1">
    <citation type="journal article" date="2018" name="Evol. Lett.">
        <title>Horizontal gene cluster transfer increased hallucinogenic mushroom diversity.</title>
        <authorList>
            <person name="Reynolds H.T."/>
            <person name="Vijayakumar V."/>
            <person name="Gluck-Thaler E."/>
            <person name="Korotkin H.B."/>
            <person name="Matheny P.B."/>
            <person name="Slot J.C."/>
        </authorList>
    </citation>
    <scope>NUCLEOTIDE SEQUENCE [LARGE SCALE GENOMIC DNA]</scope>
    <source>
        <strain evidence="6 7">2631</strain>
    </source>
</reference>
<gene>
    <name evidence="6" type="ORF">CVT25_009804</name>
</gene>
<feature type="active site" description="Proton acceptor" evidence="4">
    <location>
        <position position="381"/>
    </location>
</feature>
<evidence type="ECO:0000313" key="6">
    <source>
        <dbReference type="EMBL" id="PPQ86918.1"/>
    </source>
</evidence>
<dbReference type="InParanoid" id="A0A409X805"/>
<dbReference type="Pfam" id="PF06441">
    <property type="entry name" value="EHN"/>
    <property type="match status" value="1"/>
</dbReference>
<dbReference type="GO" id="GO:0097176">
    <property type="term" value="P:epoxide metabolic process"/>
    <property type="evidence" value="ECO:0007669"/>
    <property type="project" value="TreeGrafter"/>
</dbReference>
<dbReference type="PIRSF" id="PIRSF001112">
    <property type="entry name" value="Epoxide_hydrolase"/>
    <property type="match status" value="1"/>
</dbReference>
<dbReference type="PRINTS" id="PR00412">
    <property type="entry name" value="EPOXHYDRLASE"/>
</dbReference>
<evidence type="ECO:0000256" key="3">
    <source>
        <dbReference type="ARBA" id="ARBA00022801"/>
    </source>
</evidence>
<dbReference type="InterPro" id="IPR016292">
    <property type="entry name" value="Epoxide_hydrolase"/>
</dbReference>
<dbReference type="PANTHER" id="PTHR21661:SF35">
    <property type="entry name" value="EPOXIDE HYDROLASE"/>
    <property type="match status" value="1"/>
</dbReference>
<proteinExistence type="inferred from homology"/>
<dbReference type="AlphaFoldDB" id="A0A409X805"/>
<dbReference type="OrthoDB" id="7130006at2759"/>
<keyword evidence="2" id="KW-0058">Aromatic hydrocarbons catabolism</keyword>
<dbReference type="Proteomes" id="UP000283269">
    <property type="component" value="Unassembled WGS sequence"/>
</dbReference>
<evidence type="ECO:0000256" key="4">
    <source>
        <dbReference type="PIRSR" id="PIRSR001112-1"/>
    </source>
</evidence>
<dbReference type="STRING" id="93625.A0A409X805"/>
<feature type="domain" description="Epoxide hydrolase N-terminal" evidence="5">
    <location>
        <begin position="13"/>
        <end position="123"/>
    </location>
</feature>
<protein>
    <recommendedName>
        <fullName evidence="5">Epoxide hydrolase N-terminal domain-containing protein</fullName>
    </recommendedName>
</protein>
<accession>A0A409X805</accession>
<keyword evidence="7" id="KW-1185">Reference proteome</keyword>
<feature type="active site" description="Proton donor" evidence="4">
    <location>
        <position position="329"/>
    </location>
</feature>
<evidence type="ECO:0000256" key="1">
    <source>
        <dbReference type="ARBA" id="ARBA00010088"/>
    </source>
</evidence>
<dbReference type="PANTHER" id="PTHR21661">
    <property type="entry name" value="EPOXIDE HYDROLASE 1-RELATED"/>
    <property type="match status" value="1"/>
</dbReference>
<dbReference type="Gene3D" id="3.40.50.1820">
    <property type="entry name" value="alpha/beta hydrolase"/>
    <property type="match status" value="1"/>
</dbReference>
<name>A0A409X805_PSICY</name>
<sequence>MASITSPAQDIATPFKIDISDERIEHLQKKLALTTLPDELEDAGRDYGVPLADVQRLLARWKTGYDWRKYEKQLNDELPQFQKDIDVAEFGTLKIHFVHKKSEVANAIPLLFVHGWPGSFLEVRKILPLLTQEVPGQPSFHVVTFSLPGYGFSDAPKKKGFAISQFAEVGHKLMLSLGYEEYVAQGGDWGSRISSRIASLYGGKHCKAWHTNFPLPVDSSLVRTHPTLLSHPRLYLSSLFTKYTPAEKAGLERTAWFFREGHAYSQEHSTQPQTIGYSLADSPVGLLAWIYEKLVNWTDEYPWEDDEVLTWISIYWFSTAGPAASVRIYYEFHHEKESDRPKPSTIPHGASFFPKELHNLPRIWTRTPYRKFEVEHDSGGHFAAHEKPDVLVDDLRKMFGKGGSAEGVVRGKSGYRT</sequence>
<comment type="caution">
    <text evidence="6">The sequence shown here is derived from an EMBL/GenBank/DDBJ whole genome shotgun (WGS) entry which is preliminary data.</text>
</comment>
<keyword evidence="3" id="KW-0378">Hydrolase</keyword>
<comment type="similarity">
    <text evidence="1">Belongs to the peptidase S33 family.</text>
</comment>